<evidence type="ECO:0000256" key="1">
    <source>
        <dbReference type="SAM" id="SignalP"/>
    </source>
</evidence>
<dbReference type="Proteomes" id="UP000886653">
    <property type="component" value="Unassembled WGS sequence"/>
</dbReference>
<keyword evidence="3" id="KW-1185">Reference proteome</keyword>
<dbReference type="EMBL" id="MU167224">
    <property type="protein sequence ID" value="KAG0149783.1"/>
    <property type="molecule type" value="Genomic_DNA"/>
</dbReference>
<reference evidence="2" key="1">
    <citation type="submission" date="2013-11" db="EMBL/GenBank/DDBJ databases">
        <title>Genome sequence of the fusiform rust pathogen reveals effectors for host alternation and coevolution with pine.</title>
        <authorList>
            <consortium name="DOE Joint Genome Institute"/>
            <person name="Smith K."/>
            <person name="Pendleton A."/>
            <person name="Kubisiak T."/>
            <person name="Anderson C."/>
            <person name="Salamov A."/>
            <person name="Aerts A."/>
            <person name="Riley R."/>
            <person name="Clum A."/>
            <person name="Lindquist E."/>
            <person name="Ence D."/>
            <person name="Campbell M."/>
            <person name="Kronenberg Z."/>
            <person name="Feau N."/>
            <person name="Dhillon B."/>
            <person name="Hamelin R."/>
            <person name="Burleigh J."/>
            <person name="Smith J."/>
            <person name="Yandell M."/>
            <person name="Nelson C."/>
            <person name="Grigoriev I."/>
            <person name="Davis J."/>
        </authorList>
    </citation>
    <scope>NUCLEOTIDE SEQUENCE</scope>
    <source>
        <strain evidence="2">G11</strain>
    </source>
</reference>
<proteinExistence type="predicted"/>
<comment type="caution">
    <text evidence="2">The sequence shown here is derived from an EMBL/GenBank/DDBJ whole genome shotgun (WGS) entry which is preliminary data.</text>
</comment>
<evidence type="ECO:0000313" key="3">
    <source>
        <dbReference type="Proteomes" id="UP000886653"/>
    </source>
</evidence>
<accession>A0A9P6TGH6</accession>
<feature type="signal peptide" evidence="1">
    <location>
        <begin position="1"/>
        <end position="18"/>
    </location>
</feature>
<evidence type="ECO:0000313" key="2">
    <source>
        <dbReference type="EMBL" id="KAG0149783.1"/>
    </source>
</evidence>
<gene>
    <name evidence="2" type="ORF">CROQUDRAFT_684611</name>
</gene>
<dbReference type="AlphaFoldDB" id="A0A9P6TGH6"/>
<organism evidence="2 3">
    <name type="scientific">Cronartium quercuum f. sp. fusiforme G11</name>
    <dbReference type="NCBI Taxonomy" id="708437"/>
    <lineage>
        <taxon>Eukaryota</taxon>
        <taxon>Fungi</taxon>
        <taxon>Dikarya</taxon>
        <taxon>Basidiomycota</taxon>
        <taxon>Pucciniomycotina</taxon>
        <taxon>Pucciniomycetes</taxon>
        <taxon>Pucciniales</taxon>
        <taxon>Coleosporiaceae</taxon>
        <taxon>Cronartium</taxon>
    </lineage>
</organism>
<name>A0A9P6TGH6_9BASI</name>
<protein>
    <submittedName>
        <fullName evidence="2">Uncharacterized protein</fullName>
    </submittedName>
</protein>
<feature type="chain" id="PRO_5040478624" evidence="1">
    <location>
        <begin position="19"/>
        <end position="210"/>
    </location>
</feature>
<keyword evidence="1" id="KW-0732">Signal</keyword>
<sequence length="210" mass="24803">MQGLNVQALFFVVDLLVCGPLEIYKAKFFKSENVKNKMLLFYGFMKNWKKVSDTMPLSSETWSTSPERLWLRNHHDLNSLYEKHFKLTIMEGDYYKVTVPQKVLAENYISTSDPWWTFGDFLMWTEQDLPIKIMHQIGSELKLKTVNELLPERILNTNVNWKSLISHLNSQEQQKVKNYFIERSTWNSEKTPASQIVKLRDSFMKILGIN</sequence>